<evidence type="ECO:0008006" key="4">
    <source>
        <dbReference type="Google" id="ProtNLM"/>
    </source>
</evidence>
<feature type="region of interest" description="Disordered" evidence="1">
    <location>
        <begin position="108"/>
        <end position="128"/>
    </location>
</feature>
<evidence type="ECO:0000313" key="3">
    <source>
        <dbReference type="EMBL" id="WTT15321.1"/>
    </source>
</evidence>
<sequence length="241" mass="23503">MRRTARVLSAAALAGAALGAAASAVSADTAGEVSPGTVGPGGTVTVSVACEATGGTPPASIDAHSQGFELGTVQLQQVPGTDDPTVGPAYSGTAKIAPDLTFEADQSAGAPASEWSADGTCPGQAGGQGKAWQATFTVTRDGTGTCGTASHGLDTQSGGSLTGDFQGVGTCPTHTPTHIPTHVPTPPWEPTPAPVQRGVEAGQGGAFTDSVPALVAGGVLITGATGAAVHRLRRRNTSARG</sequence>
<proteinExistence type="predicted"/>
<protein>
    <recommendedName>
        <fullName evidence="4">Secreted protein</fullName>
    </recommendedName>
</protein>
<dbReference type="EMBL" id="CP108222">
    <property type="protein sequence ID" value="WTT15321.1"/>
    <property type="molecule type" value="Genomic_DNA"/>
</dbReference>
<name>A0AAU1ZV65_9ACTN</name>
<evidence type="ECO:0000256" key="1">
    <source>
        <dbReference type="SAM" id="MobiDB-lite"/>
    </source>
</evidence>
<organism evidence="3">
    <name type="scientific">Streptomyces sp. NBC_00093</name>
    <dbReference type="NCBI Taxonomy" id="2975649"/>
    <lineage>
        <taxon>Bacteria</taxon>
        <taxon>Bacillati</taxon>
        <taxon>Actinomycetota</taxon>
        <taxon>Actinomycetes</taxon>
        <taxon>Kitasatosporales</taxon>
        <taxon>Streptomycetaceae</taxon>
        <taxon>Streptomyces</taxon>
    </lineage>
</organism>
<gene>
    <name evidence="3" type="ORF">OHA22_07170</name>
</gene>
<keyword evidence="2" id="KW-0732">Signal</keyword>
<reference evidence="3" key="1">
    <citation type="submission" date="2022-10" db="EMBL/GenBank/DDBJ databases">
        <title>The complete genomes of actinobacterial strains from the NBC collection.</title>
        <authorList>
            <person name="Joergensen T.S."/>
            <person name="Alvarez Arevalo M."/>
            <person name="Sterndorff E.B."/>
            <person name="Faurdal D."/>
            <person name="Vuksanovic O."/>
            <person name="Mourched A.-S."/>
            <person name="Charusanti P."/>
            <person name="Shaw S."/>
            <person name="Blin K."/>
            <person name="Weber T."/>
        </authorList>
    </citation>
    <scope>NUCLEOTIDE SEQUENCE</scope>
    <source>
        <strain evidence="3">NBC_00093</strain>
    </source>
</reference>
<feature type="chain" id="PRO_5043726365" description="Secreted protein" evidence="2">
    <location>
        <begin position="28"/>
        <end position="241"/>
    </location>
</feature>
<dbReference type="AlphaFoldDB" id="A0AAU1ZV65"/>
<accession>A0AAU1ZV65</accession>
<evidence type="ECO:0000256" key="2">
    <source>
        <dbReference type="SAM" id="SignalP"/>
    </source>
</evidence>
<feature type="signal peptide" evidence="2">
    <location>
        <begin position="1"/>
        <end position="27"/>
    </location>
</feature>